<dbReference type="EMBL" id="PGOL01000589">
    <property type="protein sequence ID" value="PKI67680.1"/>
    <property type="molecule type" value="Genomic_DNA"/>
</dbReference>
<comment type="caution">
    <text evidence="2">The sequence shown here is derived from an EMBL/GenBank/DDBJ whole genome shotgun (WGS) entry which is preliminary data.</text>
</comment>
<gene>
    <name evidence="2" type="ORF">CRG98_011893</name>
</gene>
<dbReference type="GO" id="GO:0010073">
    <property type="term" value="P:meristem maintenance"/>
    <property type="evidence" value="ECO:0007669"/>
    <property type="project" value="InterPro"/>
</dbReference>
<reference evidence="2 3" key="1">
    <citation type="submission" date="2017-11" db="EMBL/GenBank/DDBJ databases">
        <title>De-novo sequencing of pomegranate (Punica granatum L.) genome.</title>
        <authorList>
            <person name="Akparov Z."/>
            <person name="Amiraslanov A."/>
            <person name="Hajiyeva S."/>
            <person name="Abbasov M."/>
            <person name="Kaur K."/>
            <person name="Hamwieh A."/>
            <person name="Solovyev V."/>
            <person name="Salamov A."/>
            <person name="Braich B."/>
            <person name="Kosarev P."/>
            <person name="Mahmoud A."/>
            <person name="Hajiyev E."/>
            <person name="Babayeva S."/>
            <person name="Izzatullayeva V."/>
            <person name="Mammadov A."/>
            <person name="Mammadov A."/>
            <person name="Sharifova S."/>
            <person name="Ojaghi J."/>
            <person name="Eynullazada K."/>
            <person name="Bayramov B."/>
            <person name="Abdulazimova A."/>
            <person name="Shahmuradov I."/>
        </authorList>
    </citation>
    <scope>NUCLEOTIDE SEQUENCE [LARGE SCALE GENOMIC DNA]</scope>
    <source>
        <strain evidence="3">cv. AG2017</strain>
        <tissue evidence="2">Leaf</tissue>
    </source>
</reference>
<name>A0A2I0KH91_PUNGR</name>
<keyword evidence="3" id="KW-1185">Reference proteome</keyword>
<evidence type="ECO:0000313" key="3">
    <source>
        <dbReference type="Proteomes" id="UP000233551"/>
    </source>
</evidence>
<dbReference type="PANTHER" id="PTHR46033">
    <property type="entry name" value="PROTEIN MAIN-LIKE 2"/>
    <property type="match status" value="1"/>
</dbReference>
<proteinExistence type="predicted"/>
<organism evidence="2 3">
    <name type="scientific">Punica granatum</name>
    <name type="common">Pomegranate</name>
    <dbReference type="NCBI Taxonomy" id="22663"/>
    <lineage>
        <taxon>Eukaryota</taxon>
        <taxon>Viridiplantae</taxon>
        <taxon>Streptophyta</taxon>
        <taxon>Embryophyta</taxon>
        <taxon>Tracheophyta</taxon>
        <taxon>Spermatophyta</taxon>
        <taxon>Magnoliopsida</taxon>
        <taxon>eudicotyledons</taxon>
        <taxon>Gunneridae</taxon>
        <taxon>Pentapetalae</taxon>
        <taxon>rosids</taxon>
        <taxon>malvids</taxon>
        <taxon>Myrtales</taxon>
        <taxon>Lythraceae</taxon>
        <taxon>Punica</taxon>
    </lineage>
</organism>
<dbReference type="AlphaFoldDB" id="A0A2I0KH91"/>
<sequence length="155" mass="18003">MEGKHGATWKKAGILEAIRASTHDTLRKDRDLLLSLAQRWSPETNTFIFPWGEATITLEDVMTEEMVSSERQLYGEWFEVDKMGHNRVRARPWAKRFMGRESDIEHEAFLAMWLSRLILPQSELVMRNTSQQQYICREGLGLLLFLLSSQPFTGT</sequence>
<feature type="domain" description="Aminotransferase-like plant mobile" evidence="1">
    <location>
        <begin position="13"/>
        <end position="62"/>
    </location>
</feature>
<evidence type="ECO:0000313" key="2">
    <source>
        <dbReference type="EMBL" id="PKI67680.1"/>
    </source>
</evidence>
<protein>
    <recommendedName>
        <fullName evidence="1">Aminotransferase-like plant mobile domain-containing protein</fullName>
    </recommendedName>
</protein>
<dbReference type="Proteomes" id="UP000233551">
    <property type="component" value="Unassembled WGS sequence"/>
</dbReference>
<accession>A0A2I0KH91</accession>
<dbReference type="InterPro" id="IPR019557">
    <property type="entry name" value="AminoTfrase-like_pln_mobile"/>
</dbReference>
<dbReference type="InterPro" id="IPR044824">
    <property type="entry name" value="MAIN-like"/>
</dbReference>
<dbReference type="PANTHER" id="PTHR46033:SF67">
    <property type="entry name" value="AMINOTRANSFERASE-LIKE, PLANT MOBILE DOMAIN FAMILY PROTEIN"/>
    <property type="match status" value="1"/>
</dbReference>
<dbReference type="Pfam" id="PF10536">
    <property type="entry name" value="PMD"/>
    <property type="match status" value="1"/>
</dbReference>
<evidence type="ECO:0000259" key="1">
    <source>
        <dbReference type="Pfam" id="PF10536"/>
    </source>
</evidence>
<dbReference type="STRING" id="22663.A0A2I0KH91"/>